<sequence>MRARVRGAQLISALPAGPGRALLGLTSKTSRVHDAMTVEDYGSAR</sequence>
<evidence type="ECO:0000313" key="1">
    <source>
        <dbReference type="EMBL" id="AIJ26891.1"/>
    </source>
</evidence>
<dbReference type="AlphaFoldDB" id="A0A076N6E5"/>
<dbReference type="EMBL" id="CP009110">
    <property type="protein sequence ID" value="AIJ26891.1"/>
    <property type="molecule type" value="Genomic_DNA"/>
</dbReference>
<dbReference type="Proteomes" id="UP000062973">
    <property type="component" value="Chromosome"/>
</dbReference>
<reference evidence="1 2" key="1">
    <citation type="submission" date="2014-07" db="EMBL/GenBank/DDBJ databases">
        <title>Whole Genome Sequence of the Amycolatopsis methanolica 239.</title>
        <authorList>
            <person name="Tang B."/>
        </authorList>
    </citation>
    <scope>NUCLEOTIDE SEQUENCE [LARGE SCALE GENOMIC DNA]</scope>
    <source>
        <strain evidence="1 2">239</strain>
    </source>
</reference>
<gene>
    <name evidence="1" type="ORF">AMETH_6799</name>
</gene>
<organism evidence="1 2">
    <name type="scientific">Amycolatopsis methanolica 239</name>
    <dbReference type="NCBI Taxonomy" id="1068978"/>
    <lineage>
        <taxon>Bacteria</taxon>
        <taxon>Bacillati</taxon>
        <taxon>Actinomycetota</taxon>
        <taxon>Actinomycetes</taxon>
        <taxon>Pseudonocardiales</taxon>
        <taxon>Pseudonocardiaceae</taxon>
        <taxon>Amycolatopsis</taxon>
        <taxon>Amycolatopsis methanolica group</taxon>
    </lineage>
</organism>
<accession>A0A076N6E5</accession>
<keyword evidence="2" id="KW-1185">Reference proteome</keyword>
<dbReference type="KEGG" id="amq:AMETH_6799"/>
<dbReference type="HOGENOM" id="CLU_3195311_0_0_11"/>
<evidence type="ECO:0000313" key="2">
    <source>
        <dbReference type="Proteomes" id="UP000062973"/>
    </source>
</evidence>
<name>A0A076N6E5_AMYME</name>
<protein>
    <submittedName>
        <fullName evidence="1">Oxidoreductase</fullName>
    </submittedName>
</protein>
<dbReference type="PATRIC" id="fig|1068978.7.peg.7303"/>
<proteinExistence type="predicted"/>